<dbReference type="PANTHER" id="PTHR12815">
    <property type="entry name" value="SORTING AND ASSEMBLY MACHINERY SAMM50 PROTEIN FAMILY MEMBER"/>
    <property type="match status" value="1"/>
</dbReference>
<keyword evidence="10" id="KW-1185">Reference proteome</keyword>
<dbReference type="InterPro" id="IPR000184">
    <property type="entry name" value="Bac_surfAg_D15"/>
</dbReference>
<keyword evidence="4" id="KW-0812">Transmembrane</keyword>
<dbReference type="InParanoid" id="A0A6J0PCE8"/>
<dbReference type="AlphaFoldDB" id="A0A6J0PCE8"/>
<feature type="compositionally biased region" description="Basic and acidic residues" evidence="8">
    <location>
        <begin position="410"/>
        <end position="431"/>
    </location>
</feature>
<dbReference type="InterPro" id="IPR034746">
    <property type="entry name" value="POTRA"/>
</dbReference>
<evidence type="ECO:0000256" key="8">
    <source>
        <dbReference type="SAM" id="MobiDB-lite"/>
    </source>
</evidence>
<dbReference type="InterPro" id="IPR010827">
    <property type="entry name" value="BamA/TamA_POTRA"/>
</dbReference>
<protein>
    <submittedName>
        <fullName evidence="11">SAM50-like protein SPAC17C9.06</fullName>
    </submittedName>
</protein>
<evidence type="ECO:0000313" key="10">
    <source>
        <dbReference type="Proteomes" id="UP000504607"/>
    </source>
</evidence>
<dbReference type="RefSeq" id="XP_019702551.1">
    <property type="nucleotide sequence ID" value="XM_019846992.2"/>
</dbReference>
<evidence type="ECO:0000256" key="4">
    <source>
        <dbReference type="ARBA" id="ARBA00022692"/>
    </source>
</evidence>
<dbReference type="GO" id="GO:0005741">
    <property type="term" value="C:mitochondrial outer membrane"/>
    <property type="evidence" value="ECO:0007669"/>
    <property type="project" value="UniProtKB-SubCell"/>
</dbReference>
<dbReference type="KEGG" id="egu:105034413"/>
<comment type="similarity">
    <text evidence="2">Belongs to the SAM50/omp85 family.</text>
</comment>
<evidence type="ECO:0000256" key="6">
    <source>
        <dbReference type="ARBA" id="ARBA00023136"/>
    </source>
</evidence>
<accession>A0A6J0PCE8</accession>
<evidence type="ECO:0000259" key="9">
    <source>
        <dbReference type="PROSITE" id="PS51779"/>
    </source>
</evidence>
<evidence type="ECO:0000256" key="7">
    <source>
        <dbReference type="ARBA" id="ARBA00024013"/>
    </source>
</evidence>
<feature type="domain" description="POTRA" evidence="9">
    <location>
        <begin position="80"/>
        <end position="159"/>
    </location>
</feature>
<dbReference type="GeneID" id="105034413"/>
<evidence type="ECO:0000256" key="1">
    <source>
        <dbReference type="ARBA" id="ARBA00004374"/>
    </source>
</evidence>
<feature type="region of interest" description="Disordered" evidence="8">
    <location>
        <begin position="1"/>
        <end position="65"/>
    </location>
</feature>
<dbReference type="GO" id="GO:0009707">
    <property type="term" value="C:chloroplast outer membrane"/>
    <property type="evidence" value="ECO:0007669"/>
    <property type="project" value="UniProtKB-SubCell"/>
</dbReference>
<feature type="compositionally biased region" description="Polar residues" evidence="8">
    <location>
        <begin position="1"/>
        <end position="10"/>
    </location>
</feature>
<keyword evidence="5" id="KW-0934">Plastid</keyword>
<evidence type="ECO:0000256" key="5">
    <source>
        <dbReference type="ARBA" id="ARBA00022805"/>
    </source>
</evidence>
<reference evidence="11" key="1">
    <citation type="submission" date="2025-08" db="UniProtKB">
        <authorList>
            <consortium name="RefSeq"/>
        </authorList>
    </citation>
    <scope>IDENTIFICATION</scope>
</reference>
<feature type="compositionally biased region" description="Acidic residues" evidence="8">
    <location>
        <begin position="31"/>
        <end position="50"/>
    </location>
</feature>
<keyword evidence="6" id="KW-0472">Membrane</keyword>
<dbReference type="OrthoDB" id="1724197at2759"/>
<dbReference type="Gene3D" id="3.10.20.310">
    <property type="entry name" value="membrane protein fhac"/>
    <property type="match status" value="1"/>
</dbReference>
<feature type="compositionally biased region" description="Basic and acidic residues" evidence="8">
    <location>
        <begin position="51"/>
        <end position="65"/>
    </location>
</feature>
<gene>
    <name evidence="11" type="primary">LOC105034413</name>
</gene>
<organism evidence="10 11">
    <name type="scientific">Elaeis guineensis var. tenera</name>
    <name type="common">Oil palm</name>
    <dbReference type="NCBI Taxonomy" id="51953"/>
    <lineage>
        <taxon>Eukaryota</taxon>
        <taxon>Viridiplantae</taxon>
        <taxon>Streptophyta</taxon>
        <taxon>Embryophyta</taxon>
        <taxon>Tracheophyta</taxon>
        <taxon>Spermatophyta</taxon>
        <taxon>Magnoliopsida</taxon>
        <taxon>Liliopsida</taxon>
        <taxon>Arecaceae</taxon>
        <taxon>Arecoideae</taxon>
        <taxon>Cocoseae</taxon>
        <taxon>Elaeidinae</taxon>
        <taxon>Elaeis</taxon>
    </lineage>
</organism>
<proteinExistence type="inferred from homology"/>
<evidence type="ECO:0000256" key="2">
    <source>
        <dbReference type="ARBA" id="ARBA00010913"/>
    </source>
</evidence>
<dbReference type="PROSITE" id="PS51779">
    <property type="entry name" value="POTRA"/>
    <property type="match status" value="1"/>
</dbReference>
<dbReference type="InterPro" id="IPR039910">
    <property type="entry name" value="D15-like"/>
</dbReference>
<dbReference type="Gene3D" id="2.40.160.50">
    <property type="entry name" value="membrane protein fhac: a member of the omp85/tpsb transporter family"/>
    <property type="match status" value="1"/>
</dbReference>
<dbReference type="Pfam" id="PF01103">
    <property type="entry name" value="Omp85"/>
    <property type="match status" value="1"/>
</dbReference>
<dbReference type="FunFam" id="3.10.20.310:FF:000016">
    <property type="entry name" value="Outer membrane OMP85 family protein"/>
    <property type="match status" value="1"/>
</dbReference>
<comment type="subcellular location">
    <subcellularLocation>
        <location evidence="1">Mitochondrion outer membrane</location>
        <topology evidence="1">Multi-pass membrane protein</topology>
    </subcellularLocation>
    <subcellularLocation>
        <location evidence="7">Plastid</location>
        <location evidence="7">Chloroplast outer membrane</location>
    </subcellularLocation>
</comment>
<feature type="region of interest" description="Disordered" evidence="8">
    <location>
        <begin position="409"/>
        <end position="431"/>
    </location>
</feature>
<evidence type="ECO:0000256" key="3">
    <source>
        <dbReference type="ARBA" id="ARBA00022452"/>
    </source>
</evidence>
<keyword evidence="3" id="KW-1134">Transmembrane beta strand</keyword>
<dbReference type="Pfam" id="PF07244">
    <property type="entry name" value="POTRA"/>
    <property type="match status" value="1"/>
</dbReference>
<name>A0A6J0PCE8_ELAGV</name>
<evidence type="ECO:0000313" key="11">
    <source>
        <dbReference type="RefSeq" id="XP_019702551.1"/>
    </source>
</evidence>
<keyword evidence="5" id="KW-1002">Plastid outer membrane</keyword>
<dbReference type="Proteomes" id="UP000504607">
    <property type="component" value="Unplaced"/>
</dbReference>
<dbReference type="PANTHER" id="PTHR12815:SF18">
    <property type="entry name" value="SORTING AND ASSEMBLY MACHINERY COMPONENT 50 HOMOLOG"/>
    <property type="match status" value="1"/>
</dbReference>
<sequence>MAEPSDQNPTAEEKKEAEESEENGNGRGGGEDEDEDENGGEEKEYEEEEEGERKSGGGPPSEREKVERLLRRLSSGPVRLRVHDVVIRGNAKTKDSLIEAEVLDAFRSASTMQELLQAAGAANERLNRLDVFDSVNITLDAGPPELPGTANVIIDVVEAKNPLNGDIGIFTKPEARSCLLEGSLKLKNLSGYGDIWDASGAYGWDQTSEISAGLSLPRFKAISTPLMARVSLLSQDWLKFSSYKEHLLGLSFGLLSTTHHNLAYNLTWRTLTDPSRMASKAVRRLLGHSLLSSVKYTYKIDRRDSHLRPTRGYAFLSTTQVGGLGPYSKSLRFFRQDFDLRGAFPLGFYNSALNIGVAAGVILPWGRRFMDLPSPLPERFYMGGHSSPVCNLGGPTSLLGFRTRGLGPTDSRRFIPTKSDKDDSPASPERDVLGGDLAVTAFADLSFDLPLKLFRESGIHGHVFINAGNLAKLTENKFKDFSFRNFGESFRSSVGFGIIFPTKLFGMEINYCYVLKQFGHDHGKTGIQFNFSSP</sequence>
<dbReference type="FunFam" id="2.40.160.50:FF:000005">
    <property type="entry name" value="Outer membrane OMP85 family protein"/>
    <property type="match status" value="1"/>
</dbReference>
<dbReference type="FunCoup" id="A0A6J0PCE8">
    <property type="interactions" value="3506"/>
</dbReference>